<dbReference type="Proteomes" id="UP000289738">
    <property type="component" value="Chromosome A10"/>
</dbReference>
<feature type="transmembrane region" description="Helical" evidence="5">
    <location>
        <begin position="147"/>
        <end position="171"/>
    </location>
</feature>
<dbReference type="PROSITE" id="PS51999">
    <property type="entry name" value="ZF_GRF"/>
    <property type="match status" value="1"/>
</dbReference>
<keyword evidence="1" id="KW-0479">Metal-binding</keyword>
<proteinExistence type="predicted"/>
<evidence type="ECO:0000256" key="4">
    <source>
        <dbReference type="PROSITE-ProRule" id="PRU01343"/>
    </source>
</evidence>
<evidence type="ECO:0000259" key="6">
    <source>
        <dbReference type="PROSITE" id="PS51999"/>
    </source>
</evidence>
<dbReference type="EMBL" id="SDMP01000010">
    <property type="protein sequence ID" value="RYR35314.1"/>
    <property type="molecule type" value="Genomic_DNA"/>
</dbReference>
<protein>
    <recommendedName>
        <fullName evidence="6">GRF-type domain-containing protein</fullName>
    </recommendedName>
</protein>
<feature type="domain" description="GRF-type" evidence="6">
    <location>
        <begin position="45"/>
        <end position="88"/>
    </location>
</feature>
<evidence type="ECO:0000256" key="2">
    <source>
        <dbReference type="ARBA" id="ARBA00022771"/>
    </source>
</evidence>
<name>A0A445B9I1_ARAHY</name>
<keyword evidence="8" id="KW-1185">Reference proteome</keyword>
<dbReference type="GO" id="GO:0008270">
    <property type="term" value="F:zinc ion binding"/>
    <property type="evidence" value="ECO:0007669"/>
    <property type="project" value="UniProtKB-KW"/>
</dbReference>
<keyword evidence="5" id="KW-1133">Transmembrane helix</keyword>
<dbReference type="InterPro" id="IPR010666">
    <property type="entry name" value="Znf_GRF"/>
</dbReference>
<keyword evidence="5" id="KW-0812">Transmembrane</keyword>
<gene>
    <name evidence="7" type="ORF">Ahy_A10g050475</name>
</gene>
<keyword evidence="5" id="KW-0472">Membrane</keyword>
<evidence type="ECO:0000313" key="8">
    <source>
        <dbReference type="Proteomes" id="UP000289738"/>
    </source>
</evidence>
<dbReference type="OrthoDB" id="1398992at2759"/>
<dbReference type="Pfam" id="PF06839">
    <property type="entry name" value="Zn_ribbon_GRF"/>
    <property type="match status" value="1"/>
</dbReference>
<evidence type="ECO:0000256" key="1">
    <source>
        <dbReference type="ARBA" id="ARBA00022723"/>
    </source>
</evidence>
<reference evidence="7 8" key="1">
    <citation type="submission" date="2019-01" db="EMBL/GenBank/DDBJ databases">
        <title>Sequencing of cultivated peanut Arachis hypogaea provides insights into genome evolution and oil improvement.</title>
        <authorList>
            <person name="Chen X."/>
        </authorList>
    </citation>
    <scope>NUCLEOTIDE SEQUENCE [LARGE SCALE GENOMIC DNA]</scope>
    <source>
        <strain evidence="8">cv. Fuhuasheng</strain>
        <tissue evidence="7">Leaves</tissue>
    </source>
</reference>
<evidence type="ECO:0000313" key="7">
    <source>
        <dbReference type="EMBL" id="RYR35314.1"/>
    </source>
</evidence>
<keyword evidence="2 4" id="KW-0863">Zinc-finger</keyword>
<keyword evidence="3" id="KW-0862">Zinc</keyword>
<sequence>MASGGSTSVASRRRGRRTMDDVFNVDSGSTGIRRGRLRRGEHPKCKCRTYAIISRSRTAENPNRLFFGCPQFKEKQGYCDFFVWFDEIFGYLVDDVVERGRLASVETCVGEEFVASSDYCLEERVKQLEEMLIKRNEDSSKLKKDSVLSLFSSVIIGALIVVIMFCIYVVVI</sequence>
<dbReference type="AlphaFoldDB" id="A0A445B9I1"/>
<accession>A0A445B9I1</accession>
<evidence type="ECO:0000256" key="5">
    <source>
        <dbReference type="SAM" id="Phobius"/>
    </source>
</evidence>
<organism evidence="7 8">
    <name type="scientific">Arachis hypogaea</name>
    <name type="common">Peanut</name>
    <dbReference type="NCBI Taxonomy" id="3818"/>
    <lineage>
        <taxon>Eukaryota</taxon>
        <taxon>Viridiplantae</taxon>
        <taxon>Streptophyta</taxon>
        <taxon>Embryophyta</taxon>
        <taxon>Tracheophyta</taxon>
        <taxon>Spermatophyta</taxon>
        <taxon>Magnoliopsida</taxon>
        <taxon>eudicotyledons</taxon>
        <taxon>Gunneridae</taxon>
        <taxon>Pentapetalae</taxon>
        <taxon>rosids</taxon>
        <taxon>fabids</taxon>
        <taxon>Fabales</taxon>
        <taxon>Fabaceae</taxon>
        <taxon>Papilionoideae</taxon>
        <taxon>50 kb inversion clade</taxon>
        <taxon>dalbergioids sensu lato</taxon>
        <taxon>Dalbergieae</taxon>
        <taxon>Pterocarpus clade</taxon>
        <taxon>Arachis</taxon>
    </lineage>
</organism>
<evidence type="ECO:0000256" key="3">
    <source>
        <dbReference type="ARBA" id="ARBA00022833"/>
    </source>
</evidence>
<dbReference type="PANTHER" id="PTHR33248">
    <property type="entry name" value="ZINC ION-BINDING PROTEIN"/>
    <property type="match status" value="1"/>
</dbReference>
<comment type="caution">
    <text evidence="7">The sequence shown here is derived from an EMBL/GenBank/DDBJ whole genome shotgun (WGS) entry which is preliminary data.</text>
</comment>